<keyword evidence="2" id="KW-1185">Reference proteome</keyword>
<reference evidence="1 2" key="1">
    <citation type="submission" date="2021-06" db="EMBL/GenBank/DDBJ databases">
        <authorList>
            <person name="Palmer J.M."/>
        </authorList>
    </citation>
    <scope>NUCLEOTIDE SEQUENCE [LARGE SCALE GENOMIC DNA]</scope>
    <source>
        <strain evidence="2">if_2019</strain>
        <tissue evidence="1">Muscle</tissue>
    </source>
</reference>
<sequence>MGFTGEIQDGTEEESQVPIEGSNILSDVMKMVVLLLLLRWWSFQGGGHRQKCHHCCWWNKKHVKCFLHFIPKTSWKREEDTIQGR</sequence>
<comment type="caution">
    <text evidence="1">The sequence shown here is derived from an EMBL/GenBank/DDBJ whole genome shotgun (WGS) entry which is preliminary data.</text>
</comment>
<dbReference type="Proteomes" id="UP001482620">
    <property type="component" value="Unassembled WGS sequence"/>
</dbReference>
<evidence type="ECO:0000313" key="2">
    <source>
        <dbReference type="Proteomes" id="UP001482620"/>
    </source>
</evidence>
<protein>
    <submittedName>
        <fullName evidence="1">Uncharacterized protein</fullName>
    </submittedName>
</protein>
<accession>A0ABV0TSP2</accession>
<dbReference type="EMBL" id="JAHRIQ010046806">
    <property type="protein sequence ID" value="MEQ2235930.1"/>
    <property type="molecule type" value="Genomic_DNA"/>
</dbReference>
<gene>
    <name evidence="1" type="ORF">ILYODFUR_007277</name>
</gene>
<proteinExistence type="predicted"/>
<name>A0ABV0TSP2_9TELE</name>
<evidence type="ECO:0000313" key="1">
    <source>
        <dbReference type="EMBL" id="MEQ2235930.1"/>
    </source>
</evidence>
<organism evidence="1 2">
    <name type="scientific">Ilyodon furcidens</name>
    <name type="common">goldbreast splitfin</name>
    <dbReference type="NCBI Taxonomy" id="33524"/>
    <lineage>
        <taxon>Eukaryota</taxon>
        <taxon>Metazoa</taxon>
        <taxon>Chordata</taxon>
        <taxon>Craniata</taxon>
        <taxon>Vertebrata</taxon>
        <taxon>Euteleostomi</taxon>
        <taxon>Actinopterygii</taxon>
        <taxon>Neopterygii</taxon>
        <taxon>Teleostei</taxon>
        <taxon>Neoteleostei</taxon>
        <taxon>Acanthomorphata</taxon>
        <taxon>Ovalentaria</taxon>
        <taxon>Atherinomorphae</taxon>
        <taxon>Cyprinodontiformes</taxon>
        <taxon>Goodeidae</taxon>
        <taxon>Ilyodon</taxon>
    </lineage>
</organism>